<dbReference type="EMBL" id="KI630370">
    <property type="protein sequence ID" value="EYU41016.1"/>
    <property type="molecule type" value="Genomic_DNA"/>
</dbReference>
<protein>
    <recommendedName>
        <fullName evidence="1">MATH domain-containing protein</fullName>
    </recommendedName>
</protein>
<reference evidence="2 3" key="1">
    <citation type="journal article" date="2013" name="Proc. Natl. Acad. Sci. U.S.A.">
        <title>Fine-scale variation in meiotic recombination in Mimulus inferred from population shotgun sequencing.</title>
        <authorList>
            <person name="Hellsten U."/>
            <person name="Wright K.M."/>
            <person name="Jenkins J."/>
            <person name="Shu S."/>
            <person name="Yuan Y."/>
            <person name="Wessler S.R."/>
            <person name="Schmutz J."/>
            <person name="Willis J.H."/>
            <person name="Rokhsar D.S."/>
        </authorList>
    </citation>
    <scope>NUCLEOTIDE SEQUENCE [LARGE SCALE GENOMIC DNA]</scope>
    <source>
        <strain evidence="3">cv. DUN x IM62</strain>
    </source>
</reference>
<dbReference type="PhylomeDB" id="A0A022RM32"/>
<dbReference type="CDD" id="cd00121">
    <property type="entry name" value="MATH"/>
    <property type="match status" value="2"/>
</dbReference>
<sequence>METREAPPAHFMFKIESFSMSELCGIDKFETAEFAAGEYNWRLIIYPNGDNIVGKDSGYVSVYLAMADKSSLPVDVNAIFSIFLYNHISGKYLNSLGRTRRFRGMKSRWGFSKFISKESLKDPSNGYVVDDNCVFGAEVFVVKREAVTQCFSLKYADIPYKRDWKITNFSKLEEHWRSEEFTAGGQKWNILLYPNGIQSGAGSHVSLYLQRLGSERVQVSYSICIKNQVSDQHIKKSETDRLFITIDNAWGWSKFMEIATMIDPEKGFIVNDSCLINVEISSLKLDVAQ</sequence>
<dbReference type="SUPFAM" id="SSF49599">
    <property type="entry name" value="TRAF domain-like"/>
    <property type="match status" value="2"/>
</dbReference>
<dbReference type="PANTHER" id="PTHR46162">
    <property type="entry name" value="TRAF-LIKE FAMILY PROTEIN"/>
    <property type="match status" value="1"/>
</dbReference>
<gene>
    <name evidence="2" type="ORF">MIMGU_mgv1a025169mg</name>
</gene>
<dbReference type="PANTHER" id="PTHR46162:SF20">
    <property type="entry name" value="UBIQUITIN CARBOXYL-TERMINAL HYDROLASE 7-LIKE ISOFORM X1"/>
    <property type="match status" value="1"/>
</dbReference>
<dbReference type="InterPro" id="IPR002083">
    <property type="entry name" value="MATH/TRAF_dom"/>
</dbReference>
<name>A0A022RM32_ERYGU</name>
<feature type="domain" description="MATH" evidence="1">
    <location>
        <begin position="8"/>
        <end position="139"/>
    </location>
</feature>
<evidence type="ECO:0000259" key="1">
    <source>
        <dbReference type="PROSITE" id="PS50144"/>
    </source>
</evidence>
<proteinExistence type="predicted"/>
<dbReference type="InterPro" id="IPR008974">
    <property type="entry name" value="TRAF-like"/>
</dbReference>
<dbReference type="Gene3D" id="2.60.210.10">
    <property type="entry name" value="Apoptosis, Tumor Necrosis Factor Receptor Associated Protein 2, Chain A"/>
    <property type="match status" value="2"/>
</dbReference>
<dbReference type="Proteomes" id="UP000030748">
    <property type="component" value="Unassembled WGS sequence"/>
</dbReference>
<dbReference type="AlphaFoldDB" id="A0A022RM32"/>
<dbReference type="eggNOG" id="KOG1987">
    <property type="taxonomic scope" value="Eukaryota"/>
</dbReference>
<organism evidence="2 3">
    <name type="scientific">Erythranthe guttata</name>
    <name type="common">Yellow monkey flower</name>
    <name type="synonym">Mimulus guttatus</name>
    <dbReference type="NCBI Taxonomy" id="4155"/>
    <lineage>
        <taxon>Eukaryota</taxon>
        <taxon>Viridiplantae</taxon>
        <taxon>Streptophyta</taxon>
        <taxon>Embryophyta</taxon>
        <taxon>Tracheophyta</taxon>
        <taxon>Spermatophyta</taxon>
        <taxon>Magnoliopsida</taxon>
        <taxon>eudicotyledons</taxon>
        <taxon>Gunneridae</taxon>
        <taxon>Pentapetalae</taxon>
        <taxon>asterids</taxon>
        <taxon>lamiids</taxon>
        <taxon>Lamiales</taxon>
        <taxon>Phrymaceae</taxon>
        <taxon>Erythranthe</taxon>
    </lineage>
</organism>
<evidence type="ECO:0000313" key="2">
    <source>
        <dbReference type="EMBL" id="EYU41016.1"/>
    </source>
</evidence>
<dbReference type="Pfam" id="PF22486">
    <property type="entry name" value="MATH_2"/>
    <property type="match status" value="2"/>
</dbReference>
<accession>A0A022RM32</accession>
<dbReference type="PROSITE" id="PS50144">
    <property type="entry name" value="MATH"/>
    <property type="match status" value="2"/>
</dbReference>
<dbReference type="SMART" id="SM00061">
    <property type="entry name" value="MATH"/>
    <property type="match status" value="2"/>
</dbReference>
<evidence type="ECO:0000313" key="3">
    <source>
        <dbReference type="Proteomes" id="UP000030748"/>
    </source>
</evidence>
<feature type="domain" description="MATH" evidence="1">
    <location>
        <begin position="159"/>
        <end position="280"/>
    </location>
</feature>
<keyword evidence="3" id="KW-1185">Reference proteome</keyword>